<protein>
    <submittedName>
        <fullName evidence="1">Uncharacterized protein</fullName>
    </submittedName>
</protein>
<dbReference type="RefSeq" id="XP_049139584.1">
    <property type="nucleotide sequence ID" value="XM_049282441.1"/>
</dbReference>
<dbReference type="Proteomes" id="UP000830671">
    <property type="component" value="Chromosome 2"/>
</dbReference>
<name>A0A9Q8WCB9_9PEZI</name>
<dbReference type="AlphaFoldDB" id="A0A9Q8WCB9"/>
<evidence type="ECO:0000313" key="2">
    <source>
        <dbReference type="Proteomes" id="UP000830671"/>
    </source>
</evidence>
<accession>A0A9Q8WCB9</accession>
<gene>
    <name evidence="1" type="ORF">CLUP02_03419</name>
</gene>
<dbReference type="EMBL" id="CP019474">
    <property type="protein sequence ID" value="UQC77946.1"/>
    <property type="molecule type" value="Genomic_DNA"/>
</dbReference>
<reference evidence="1" key="1">
    <citation type="journal article" date="2021" name="Mol. Plant Microbe Interact.">
        <title>Complete Genome Sequence of the Plant-Pathogenic Fungus Colletotrichum lupini.</title>
        <authorList>
            <person name="Baroncelli R."/>
            <person name="Pensec F."/>
            <person name="Da Lio D."/>
            <person name="Boufleur T."/>
            <person name="Vicente I."/>
            <person name="Sarrocco S."/>
            <person name="Picot A."/>
            <person name="Baraldi E."/>
            <person name="Sukno S."/>
            <person name="Thon M."/>
            <person name="Le Floch G."/>
        </authorList>
    </citation>
    <scope>NUCLEOTIDE SEQUENCE</scope>
    <source>
        <strain evidence="1">IMI 504893</strain>
    </source>
</reference>
<organism evidence="1 2">
    <name type="scientific">Colletotrichum lupini</name>
    <dbReference type="NCBI Taxonomy" id="145971"/>
    <lineage>
        <taxon>Eukaryota</taxon>
        <taxon>Fungi</taxon>
        <taxon>Dikarya</taxon>
        <taxon>Ascomycota</taxon>
        <taxon>Pezizomycotina</taxon>
        <taxon>Sordariomycetes</taxon>
        <taxon>Hypocreomycetidae</taxon>
        <taxon>Glomerellales</taxon>
        <taxon>Glomerellaceae</taxon>
        <taxon>Colletotrichum</taxon>
        <taxon>Colletotrichum acutatum species complex</taxon>
    </lineage>
</organism>
<dbReference type="KEGG" id="clup:CLUP02_03419"/>
<keyword evidence="2" id="KW-1185">Reference proteome</keyword>
<sequence>MSGAFTRHFPDCIAKHGTGDRGTLHTCELRTTHVQVQVQLNGNLEPTPPRHQYTPSIPSAPKNGLIHLTDLDLNLLPLTHDILGLAESSERPH</sequence>
<dbReference type="GeneID" id="73337451"/>
<evidence type="ECO:0000313" key="1">
    <source>
        <dbReference type="EMBL" id="UQC77946.1"/>
    </source>
</evidence>
<proteinExistence type="predicted"/>